<dbReference type="CDD" id="cd00009">
    <property type="entry name" value="AAA"/>
    <property type="match status" value="1"/>
</dbReference>
<dbReference type="InterPro" id="IPR025944">
    <property type="entry name" value="Sigma_54_int_dom_CS"/>
</dbReference>
<dbReference type="Gene3D" id="3.40.50.2300">
    <property type="match status" value="1"/>
</dbReference>
<gene>
    <name evidence="11" type="ORF">D2A34_23310</name>
</gene>
<dbReference type="AlphaFoldDB" id="A0A399IID5"/>
<dbReference type="Gene3D" id="1.10.8.60">
    <property type="match status" value="1"/>
</dbReference>
<sequence>MRWILEKNLKEDGFIPVQAEDGEEAFNKFLDEEPDIVILDYKMPKLDGMEVLKRIKKINEKVPVIMITAHGSTDAAVEAMKVGASDYISKPFDIKELKLSIAKALNLDKLNKEIDYLKETVSQSFDDKIIGNSKRLHEVFEVVDKVADTNATVLIIGESGTGKEGIAASIHKKSIRKDNPYIKVNCGAIPETLIESELFGYEKGAFTGAASRKLGRFDRAQGGTLFLDEIGELSLALQVKILRVLQEKEFERVGGTEVIKSNVRIIAATNRDLEKMAEKGEFREDLLYRLKVIPINMPALRERKEDIPLLADFFIDKYSSEINKGKIHIEKDVIELLMAYDFPGNIRELENLIERLVILSVDGVIKASMLPKEIVKGAYSNKKDIFVLPEDGVNLEEVEESLVRQALERSKGNQTHAAKLLGMSRHALIYRMDKYNLK</sequence>
<dbReference type="InterPro" id="IPR002197">
    <property type="entry name" value="HTH_Fis"/>
</dbReference>
<evidence type="ECO:0000256" key="4">
    <source>
        <dbReference type="ARBA" id="ARBA00023015"/>
    </source>
</evidence>
<dbReference type="GO" id="GO:0000160">
    <property type="term" value="P:phosphorelay signal transduction system"/>
    <property type="evidence" value="ECO:0007669"/>
    <property type="project" value="InterPro"/>
</dbReference>
<dbReference type="Pfam" id="PF00072">
    <property type="entry name" value="Response_reg"/>
    <property type="match status" value="1"/>
</dbReference>
<dbReference type="GO" id="GO:0043565">
    <property type="term" value="F:sequence-specific DNA binding"/>
    <property type="evidence" value="ECO:0007669"/>
    <property type="project" value="InterPro"/>
</dbReference>
<feature type="domain" description="Sigma-54 factor interaction" evidence="9">
    <location>
        <begin position="129"/>
        <end position="358"/>
    </location>
</feature>
<dbReference type="InterPro" id="IPR009057">
    <property type="entry name" value="Homeodomain-like_sf"/>
</dbReference>
<accession>A0A399IID5</accession>
<keyword evidence="6" id="KW-0804">Transcription</keyword>
<dbReference type="SMART" id="SM00448">
    <property type="entry name" value="REC"/>
    <property type="match status" value="1"/>
</dbReference>
<dbReference type="SUPFAM" id="SSF46689">
    <property type="entry name" value="Homeodomain-like"/>
    <property type="match status" value="1"/>
</dbReference>
<evidence type="ECO:0000259" key="10">
    <source>
        <dbReference type="PROSITE" id="PS50110"/>
    </source>
</evidence>
<dbReference type="InterPro" id="IPR025662">
    <property type="entry name" value="Sigma_54_int_dom_ATP-bd_1"/>
</dbReference>
<dbReference type="Proteomes" id="UP000265930">
    <property type="component" value="Unassembled WGS sequence"/>
</dbReference>
<feature type="modified residue" description="4-aspartylphosphate" evidence="8">
    <location>
        <position position="40"/>
    </location>
</feature>
<dbReference type="InterPro" id="IPR058031">
    <property type="entry name" value="AAA_lid_NorR"/>
</dbReference>
<evidence type="ECO:0000259" key="9">
    <source>
        <dbReference type="PROSITE" id="PS50045"/>
    </source>
</evidence>
<dbReference type="PROSITE" id="PS00675">
    <property type="entry name" value="SIGMA54_INTERACT_1"/>
    <property type="match status" value="1"/>
</dbReference>
<protein>
    <recommendedName>
        <fullName evidence="1">Stage 0 sporulation protein A homolog</fullName>
    </recommendedName>
</protein>
<evidence type="ECO:0000256" key="7">
    <source>
        <dbReference type="ARBA" id="ARBA00024867"/>
    </source>
</evidence>
<dbReference type="PROSITE" id="PS00688">
    <property type="entry name" value="SIGMA54_INTERACT_3"/>
    <property type="match status" value="1"/>
</dbReference>
<dbReference type="SUPFAM" id="SSF52172">
    <property type="entry name" value="CheY-like"/>
    <property type="match status" value="1"/>
</dbReference>
<organism evidence="11 12">
    <name type="scientific">Clostridium chromiireducens</name>
    <dbReference type="NCBI Taxonomy" id="225345"/>
    <lineage>
        <taxon>Bacteria</taxon>
        <taxon>Bacillati</taxon>
        <taxon>Bacillota</taxon>
        <taxon>Clostridia</taxon>
        <taxon>Eubacteriales</taxon>
        <taxon>Clostridiaceae</taxon>
        <taxon>Clostridium</taxon>
    </lineage>
</organism>
<dbReference type="InterPro" id="IPR003593">
    <property type="entry name" value="AAA+_ATPase"/>
</dbReference>
<dbReference type="Pfam" id="PF00158">
    <property type="entry name" value="Sigma54_activat"/>
    <property type="match status" value="1"/>
</dbReference>
<keyword evidence="2" id="KW-0547">Nucleotide-binding</keyword>
<dbReference type="EMBL" id="QXDJ01000007">
    <property type="protein sequence ID" value="RII32611.1"/>
    <property type="molecule type" value="Genomic_DNA"/>
</dbReference>
<dbReference type="InterPro" id="IPR001789">
    <property type="entry name" value="Sig_transdc_resp-reg_receiver"/>
</dbReference>
<evidence type="ECO:0000313" key="12">
    <source>
        <dbReference type="Proteomes" id="UP000265930"/>
    </source>
</evidence>
<evidence type="ECO:0000256" key="8">
    <source>
        <dbReference type="PROSITE-ProRule" id="PRU00169"/>
    </source>
</evidence>
<comment type="caution">
    <text evidence="11">The sequence shown here is derived from an EMBL/GenBank/DDBJ whole genome shotgun (WGS) entry which is preliminary data.</text>
</comment>
<evidence type="ECO:0000256" key="3">
    <source>
        <dbReference type="ARBA" id="ARBA00022840"/>
    </source>
</evidence>
<dbReference type="FunFam" id="3.40.50.300:FF:000006">
    <property type="entry name" value="DNA-binding transcriptional regulator NtrC"/>
    <property type="match status" value="1"/>
</dbReference>
<proteinExistence type="predicted"/>
<dbReference type="PRINTS" id="PR01590">
    <property type="entry name" value="HTHFIS"/>
</dbReference>
<comment type="function">
    <text evidence="7">May play the central regulatory role in sporulation. It may be an element of the effector pathway responsible for the activation of sporulation genes in response to nutritional stress. Spo0A may act in concert with spo0H (a sigma factor) to control the expression of some genes that are critical to the sporulation process.</text>
</comment>
<dbReference type="InterPro" id="IPR027417">
    <property type="entry name" value="P-loop_NTPase"/>
</dbReference>
<keyword evidence="5" id="KW-0238">DNA-binding</keyword>
<reference evidence="11 12" key="1">
    <citation type="submission" date="2018-08" db="EMBL/GenBank/DDBJ databases">
        <title>Genome of Clostridium chromiireducens C1, DSM12136.</title>
        <authorList>
            <person name="Xing M."/>
            <person name="Wei Y."/>
            <person name="Ang E.L."/>
            <person name="Zhao H."/>
            <person name="Zhang Y."/>
        </authorList>
    </citation>
    <scope>NUCLEOTIDE SEQUENCE [LARGE SCALE GENOMIC DNA]</scope>
    <source>
        <strain evidence="11 12">C1</strain>
    </source>
</reference>
<dbReference type="SMART" id="SM00382">
    <property type="entry name" value="AAA"/>
    <property type="match status" value="1"/>
</dbReference>
<dbReference type="InterPro" id="IPR025943">
    <property type="entry name" value="Sigma_54_int_dom_ATP-bd_2"/>
</dbReference>
<keyword evidence="8" id="KW-0597">Phosphoprotein</keyword>
<dbReference type="PANTHER" id="PTHR32071:SF113">
    <property type="entry name" value="ALGINATE BIOSYNTHESIS TRANSCRIPTIONAL REGULATORY PROTEIN ALGB"/>
    <property type="match status" value="1"/>
</dbReference>
<dbReference type="Pfam" id="PF25601">
    <property type="entry name" value="AAA_lid_14"/>
    <property type="match status" value="1"/>
</dbReference>
<evidence type="ECO:0000256" key="2">
    <source>
        <dbReference type="ARBA" id="ARBA00022741"/>
    </source>
</evidence>
<dbReference type="Pfam" id="PF02954">
    <property type="entry name" value="HTH_8"/>
    <property type="match status" value="1"/>
</dbReference>
<dbReference type="PROSITE" id="PS00676">
    <property type="entry name" value="SIGMA54_INTERACT_2"/>
    <property type="match status" value="1"/>
</dbReference>
<dbReference type="PROSITE" id="PS50045">
    <property type="entry name" value="SIGMA54_INTERACT_4"/>
    <property type="match status" value="1"/>
</dbReference>
<dbReference type="GO" id="GO:0005524">
    <property type="term" value="F:ATP binding"/>
    <property type="evidence" value="ECO:0007669"/>
    <property type="project" value="UniProtKB-KW"/>
</dbReference>
<feature type="domain" description="Response regulatory" evidence="10">
    <location>
        <begin position="1"/>
        <end position="105"/>
    </location>
</feature>
<keyword evidence="4" id="KW-0805">Transcription regulation</keyword>
<dbReference type="Gene3D" id="1.10.10.60">
    <property type="entry name" value="Homeodomain-like"/>
    <property type="match status" value="1"/>
</dbReference>
<evidence type="ECO:0000256" key="5">
    <source>
        <dbReference type="ARBA" id="ARBA00023125"/>
    </source>
</evidence>
<dbReference type="PROSITE" id="PS50110">
    <property type="entry name" value="RESPONSE_REGULATORY"/>
    <property type="match status" value="1"/>
</dbReference>
<evidence type="ECO:0000256" key="1">
    <source>
        <dbReference type="ARBA" id="ARBA00018672"/>
    </source>
</evidence>
<dbReference type="InterPro" id="IPR011006">
    <property type="entry name" value="CheY-like_superfamily"/>
</dbReference>
<name>A0A399IID5_9CLOT</name>
<dbReference type="GO" id="GO:0006355">
    <property type="term" value="P:regulation of DNA-templated transcription"/>
    <property type="evidence" value="ECO:0007669"/>
    <property type="project" value="InterPro"/>
</dbReference>
<dbReference type="InterPro" id="IPR002078">
    <property type="entry name" value="Sigma_54_int"/>
</dbReference>
<dbReference type="SUPFAM" id="SSF52540">
    <property type="entry name" value="P-loop containing nucleoside triphosphate hydrolases"/>
    <property type="match status" value="1"/>
</dbReference>
<evidence type="ECO:0000313" key="11">
    <source>
        <dbReference type="EMBL" id="RII32611.1"/>
    </source>
</evidence>
<evidence type="ECO:0000256" key="6">
    <source>
        <dbReference type="ARBA" id="ARBA00023163"/>
    </source>
</evidence>
<keyword evidence="3" id="KW-0067">ATP-binding</keyword>
<dbReference type="Gene3D" id="3.40.50.300">
    <property type="entry name" value="P-loop containing nucleotide triphosphate hydrolases"/>
    <property type="match status" value="1"/>
</dbReference>
<dbReference type="PANTHER" id="PTHR32071">
    <property type="entry name" value="TRANSCRIPTIONAL REGULATORY PROTEIN"/>
    <property type="match status" value="1"/>
</dbReference>